<dbReference type="EMBL" id="FO082060">
    <property type="protein sequence ID" value="CCE23785.1"/>
    <property type="molecule type" value="Genomic_DNA"/>
</dbReference>
<dbReference type="HOGENOM" id="CLU_574664_0_0_6"/>
<evidence type="ECO:0000313" key="2">
    <source>
        <dbReference type="Proteomes" id="UP000008315"/>
    </source>
</evidence>
<protein>
    <submittedName>
        <fullName evidence="1">Uncharacterized protein</fullName>
    </submittedName>
</protein>
<dbReference type="KEGG" id="mah:MEALZ_2099"/>
<organism evidence="1 2">
    <name type="scientific">Methylotuvimicrobium alcaliphilum (strain DSM 19304 / NCIMB 14124 / VKM B-2133 / 20Z)</name>
    <name type="common">Methylomicrobium alcaliphilum</name>
    <dbReference type="NCBI Taxonomy" id="1091494"/>
    <lineage>
        <taxon>Bacteria</taxon>
        <taxon>Pseudomonadati</taxon>
        <taxon>Pseudomonadota</taxon>
        <taxon>Gammaproteobacteria</taxon>
        <taxon>Methylococcales</taxon>
        <taxon>Methylococcaceae</taxon>
        <taxon>Methylotuvimicrobium</taxon>
    </lineage>
</organism>
<proteinExistence type="predicted"/>
<sequence length="475" mass="56213">MSYFLWVEDFEGDPKATASNVLGSVFNVSLFDEDKRALKKNMKAQGVFIELTLQDGLEFITSDLDKKVDYIILDIDLPAYPPDIAYKDVTNEELLHLLETFENYQKQEDETANEVAWKTACYEMKKKAGFYLYTKLVVNMGFPKDHILCCSDHGDQLSDNEKAFKAAKINPPTSYKKSDEDVKKWVKDHHQNSYSRLRRGIIEACRFLKGLPEDRYRFKEFIKEPEKHPGLDDVHDYLDVLANFLPLREPEQPTVFYKLLIRTLAHEWEAAEPQWLDKQNELYAFSWIMKMTRNWSAHSKIFERLEAQDVAYLFIVNMRAMFDLRDEVLPYERHLLSLFDPPLDESEMSEIYGRDFRSRKIPLIENYANTLHKTGNRRQAINFHDALNNLQKNKDKNIESEFFIKGLYQAFWFLTSNGNVNIPSDREHKDQIDMEKIKTFANLNYQFNYFNYQKSKFIFELARHIYRISFPETKS</sequence>
<dbReference type="Proteomes" id="UP000008315">
    <property type="component" value="Chromosome"/>
</dbReference>
<reference evidence="2" key="1">
    <citation type="journal article" date="2012" name="J. Bacteriol.">
        <title>Genome sequence of the haloalkaliphilic methanotrophic bacterium Methylomicrobium alcaliphilum 20Z.</title>
        <authorList>
            <person name="Vuilleumier S."/>
            <person name="Khmelenina V.N."/>
            <person name="Bringel F."/>
            <person name="Reshetnikov A.S."/>
            <person name="Lajus A."/>
            <person name="Mangenot S."/>
            <person name="Rouy Z."/>
            <person name="Op den Camp H.J."/>
            <person name="Jetten M.S."/>
            <person name="Dispirito A.A."/>
            <person name="Dunfield P."/>
            <person name="Klotz M.G."/>
            <person name="Semrau J.D."/>
            <person name="Stein L.Y."/>
            <person name="Barbe V."/>
            <person name="Medigue C."/>
            <person name="Trotsenko Y.A."/>
            <person name="Kalyuzhnaya M.G."/>
        </authorList>
    </citation>
    <scope>NUCLEOTIDE SEQUENCE [LARGE SCALE GENOMIC DNA]</scope>
    <source>
        <strain evidence="2">DSM 19304 / NCIMB 14124 / VKM B-2133 / 20Z</strain>
    </source>
</reference>
<gene>
    <name evidence="1" type="ordered locus">MEALZ_2099</name>
</gene>
<dbReference type="RefSeq" id="WP_014148575.1">
    <property type="nucleotide sequence ID" value="NC_016112.1"/>
</dbReference>
<dbReference type="PATRIC" id="fig|271065.3.peg.2157"/>
<name>G4T450_META2</name>
<accession>G4T450</accession>
<dbReference type="STRING" id="1091494.MEALZ_2099"/>
<dbReference type="AlphaFoldDB" id="G4T450"/>
<keyword evidence="2" id="KW-1185">Reference proteome</keyword>
<evidence type="ECO:0000313" key="1">
    <source>
        <dbReference type="EMBL" id="CCE23785.1"/>
    </source>
</evidence>